<proteinExistence type="predicted"/>
<dbReference type="Proteomes" id="UP000599024">
    <property type="component" value="Unassembled WGS sequence"/>
</dbReference>
<dbReference type="InterPro" id="IPR006675">
    <property type="entry name" value="HDIG_dom"/>
</dbReference>
<dbReference type="SUPFAM" id="SSF109604">
    <property type="entry name" value="HD-domain/PDEase-like"/>
    <property type="match status" value="1"/>
</dbReference>
<evidence type="ECO:0000313" key="3">
    <source>
        <dbReference type="Proteomes" id="UP000599024"/>
    </source>
</evidence>
<feature type="domain" description="HD" evidence="1">
    <location>
        <begin position="25"/>
        <end position="97"/>
    </location>
</feature>
<dbReference type="EMBL" id="JACNLK010000072">
    <property type="protein sequence ID" value="MBC8209039.1"/>
    <property type="molecule type" value="Genomic_DNA"/>
</dbReference>
<evidence type="ECO:0000259" key="1">
    <source>
        <dbReference type="Pfam" id="PF01966"/>
    </source>
</evidence>
<name>A0A8J6N8W2_9BACT</name>
<dbReference type="PANTHER" id="PTHR38659:SF1">
    <property type="entry name" value="METAL DEPENDENT PHOSPHOHYDROLASE"/>
    <property type="match status" value="1"/>
</dbReference>
<dbReference type="NCBIfam" id="TIGR00277">
    <property type="entry name" value="HDIG"/>
    <property type="match status" value="1"/>
</dbReference>
<dbReference type="InterPro" id="IPR006674">
    <property type="entry name" value="HD_domain"/>
</dbReference>
<dbReference type="Pfam" id="PF01966">
    <property type="entry name" value="HD"/>
    <property type="match status" value="1"/>
</dbReference>
<dbReference type="Gene3D" id="1.10.3210.10">
    <property type="entry name" value="Hypothetical protein af1432"/>
    <property type="match status" value="1"/>
</dbReference>
<gene>
    <name evidence="2" type="ORF">H8E79_07720</name>
</gene>
<organism evidence="2 3">
    <name type="scientific">Candidatus Desulfatifera sulfidica</name>
    <dbReference type="NCBI Taxonomy" id="2841691"/>
    <lineage>
        <taxon>Bacteria</taxon>
        <taxon>Pseudomonadati</taxon>
        <taxon>Thermodesulfobacteriota</taxon>
        <taxon>Desulfobulbia</taxon>
        <taxon>Desulfobulbales</taxon>
        <taxon>Desulfobulbaceae</taxon>
        <taxon>Candidatus Desulfatifera</taxon>
    </lineage>
</organism>
<protein>
    <submittedName>
        <fullName evidence="2">HDIG domain-containing protein</fullName>
    </submittedName>
</protein>
<sequence>MSYGIERDQAIALVHEHIKNENMVRHCLATEAVLRALAERLGADVELWGLAGLLHDLDVETHSDLDTHTHGTVAILEKKGVNGEMLEAIRLHNLQAHPGEERSTTFHHALAAGETITGLVAATALVYPDKKLASVKPKSVKKRYKEKAFARGANREIIAECEQINIPLPEFCDLSLAAMQGIADDLGM</sequence>
<dbReference type="PANTHER" id="PTHR38659">
    <property type="entry name" value="METAL-DEPENDENT PHOSPHOHYDROLASE"/>
    <property type="match status" value="1"/>
</dbReference>
<accession>A0A8J6N8W2</accession>
<evidence type="ECO:0000313" key="2">
    <source>
        <dbReference type="EMBL" id="MBC8209039.1"/>
    </source>
</evidence>
<reference evidence="2 3" key="1">
    <citation type="submission" date="2020-08" db="EMBL/GenBank/DDBJ databases">
        <title>Bridging the membrane lipid divide: bacteria of the FCB group superphylum have the potential to synthesize archaeal ether lipids.</title>
        <authorList>
            <person name="Villanueva L."/>
            <person name="Von Meijenfeldt F.A.B."/>
            <person name="Westbye A.B."/>
            <person name="Yadav S."/>
            <person name="Hopmans E.C."/>
            <person name="Dutilh B.E."/>
            <person name="Sinninghe Damste J.S."/>
        </authorList>
    </citation>
    <scope>NUCLEOTIDE SEQUENCE [LARGE SCALE GENOMIC DNA]</scope>
    <source>
        <strain evidence="2">NIOZ-UU81</strain>
    </source>
</reference>
<comment type="caution">
    <text evidence="2">The sequence shown here is derived from an EMBL/GenBank/DDBJ whole genome shotgun (WGS) entry which is preliminary data.</text>
</comment>
<dbReference type="AlphaFoldDB" id="A0A8J6N8W2"/>